<dbReference type="PANTHER" id="PTHR21137">
    <property type="entry name" value="ODORANT RECEPTOR"/>
    <property type="match status" value="1"/>
</dbReference>
<keyword evidence="2" id="KW-1003">Cell membrane</keyword>
<gene>
    <name evidence="11" type="ORF">PUN28_010115</name>
</gene>
<evidence type="ECO:0000256" key="1">
    <source>
        <dbReference type="ARBA" id="ARBA00004651"/>
    </source>
</evidence>
<keyword evidence="12" id="KW-1185">Reference proteome</keyword>
<evidence type="ECO:0000313" key="12">
    <source>
        <dbReference type="Proteomes" id="UP001430953"/>
    </source>
</evidence>
<proteinExistence type="inferred from homology"/>
<sequence>MTNPKRDLINVDFRHINDYSLQINRWCLKPIGAWSFMSMSSTLQKIVTVTQIVVCSLTIAIVTVPCILYVLFEDQAITTKLNALGPLLHRIMGSISYWVLLTRSHEIRNCIEHMETDWQLVRRIGDRETMMQYVKFGRFLAGVNAAITQGGQLLFGTARAIKTTTIMVGNETFKTHPMTCPAYSGLIDTRFSPINEIILIVQFISAFVVSSAIVSVCSFAGVFAMHACGQLNVLYTWLNELVADYKKKGSQSVDQKLATIVEHHLRVLSFIARVENIMHKVCLAILMGCTLNMCLLGYYSITNWGAFDGAKILSYIILYTSMGYNIFIFCYIGEILTEQSKHVGEIVYMTNWYLLPHKTAQCLILIIIRSSNVIKMTAGKLINLSIATFGDVIKTSMAYLNILRTITM</sequence>
<evidence type="ECO:0000313" key="11">
    <source>
        <dbReference type="EMBL" id="KAL0117021.1"/>
    </source>
</evidence>
<evidence type="ECO:0000256" key="7">
    <source>
        <dbReference type="ARBA" id="ARBA00023136"/>
    </source>
</evidence>
<evidence type="ECO:0000256" key="2">
    <source>
        <dbReference type="ARBA" id="ARBA00022475"/>
    </source>
</evidence>
<feature type="transmembrane region" description="Helical" evidence="10">
    <location>
        <begin position="46"/>
        <end position="71"/>
    </location>
</feature>
<keyword evidence="4 10" id="KW-0812">Transmembrane</keyword>
<comment type="subcellular location">
    <subcellularLocation>
        <location evidence="1 10">Cell membrane</location>
        <topology evidence="1 10">Multi-pass membrane protein</topology>
    </subcellularLocation>
</comment>
<dbReference type="GO" id="GO:0005886">
    <property type="term" value="C:plasma membrane"/>
    <property type="evidence" value="ECO:0007669"/>
    <property type="project" value="UniProtKB-SubCell"/>
</dbReference>
<accession>A0AAW2FM34</accession>
<evidence type="ECO:0000256" key="6">
    <source>
        <dbReference type="ARBA" id="ARBA00022989"/>
    </source>
</evidence>
<evidence type="ECO:0000256" key="8">
    <source>
        <dbReference type="ARBA" id="ARBA00023170"/>
    </source>
</evidence>
<reference evidence="11 12" key="1">
    <citation type="submission" date="2023-03" db="EMBL/GenBank/DDBJ databases">
        <title>High recombination rates correlate with genetic variation in Cardiocondyla obscurior ants.</title>
        <authorList>
            <person name="Errbii M."/>
        </authorList>
    </citation>
    <scope>NUCLEOTIDE SEQUENCE [LARGE SCALE GENOMIC DNA]</scope>
    <source>
        <strain evidence="11">Alpha-2009</strain>
        <tissue evidence="11">Whole body</tissue>
    </source>
</reference>
<dbReference type="Pfam" id="PF02949">
    <property type="entry name" value="7tm_6"/>
    <property type="match status" value="1"/>
</dbReference>
<dbReference type="AlphaFoldDB" id="A0AAW2FM34"/>
<evidence type="ECO:0000256" key="3">
    <source>
        <dbReference type="ARBA" id="ARBA00022606"/>
    </source>
</evidence>
<evidence type="ECO:0000256" key="4">
    <source>
        <dbReference type="ARBA" id="ARBA00022692"/>
    </source>
</evidence>
<dbReference type="PANTHER" id="PTHR21137:SF35">
    <property type="entry name" value="ODORANT RECEPTOR 19A-RELATED"/>
    <property type="match status" value="1"/>
</dbReference>
<evidence type="ECO:0000256" key="10">
    <source>
        <dbReference type="RuleBase" id="RU351113"/>
    </source>
</evidence>
<feature type="transmembrane region" description="Helical" evidence="10">
    <location>
        <begin position="281"/>
        <end position="300"/>
    </location>
</feature>
<keyword evidence="3 10" id="KW-0716">Sensory transduction</keyword>
<organism evidence="11 12">
    <name type="scientific">Cardiocondyla obscurior</name>
    <dbReference type="NCBI Taxonomy" id="286306"/>
    <lineage>
        <taxon>Eukaryota</taxon>
        <taxon>Metazoa</taxon>
        <taxon>Ecdysozoa</taxon>
        <taxon>Arthropoda</taxon>
        <taxon>Hexapoda</taxon>
        <taxon>Insecta</taxon>
        <taxon>Pterygota</taxon>
        <taxon>Neoptera</taxon>
        <taxon>Endopterygota</taxon>
        <taxon>Hymenoptera</taxon>
        <taxon>Apocrita</taxon>
        <taxon>Aculeata</taxon>
        <taxon>Formicoidea</taxon>
        <taxon>Formicidae</taxon>
        <taxon>Myrmicinae</taxon>
        <taxon>Cardiocondyla</taxon>
    </lineage>
</organism>
<keyword evidence="5 10" id="KW-0552">Olfaction</keyword>
<keyword evidence="7 10" id="KW-0472">Membrane</keyword>
<feature type="transmembrane region" description="Helical" evidence="10">
    <location>
        <begin position="197"/>
        <end position="214"/>
    </location>
</feature>
<dbReference type="GO" id="GO:0004984">
    <property type="term" value="F:olfactory receptor activity"/>
    <property type="evidence" value="ECO:0007669"/>
    <property type="project" value="InterPro"/>
</dbReference>
<comment type="caution">
    <text evidence="11">The sequence shown here is derived from an EMBL/GenBank/DDBJ whole genome shotgun (WGS) entry which is preliminary data.</text>
</comment>
<keyword evidence="6 10" id="KW-1133">Transmembrane helix</keyword>
<evidence type="ECO:0000256" key="5">
    <source>
        <dbReference type="ARBA" id="ARBA00022725"/>
    </source>
</evidence>
<dbReference type="Proteomes" id="UP001430953">
    <property type="component" value="Unassembled WGS sequence"/>
</dbReference>
<evidence type="ECO:0000256" key="9">
    <source>
        <dbReference type="ARBA" id="ARBA00023224"/>
    </source>
</evidence>
<feature type="transmembrane region" description="Helical" evidence="10">
    <location>
        <begin position="312"/>
        <end position="332"/>
    </location>
</feature>
<dbReference type="InterPro" id="IPR004117">
    <property type="entry name" value="7tm6_olfct_rcpt"/>
</dbReference>
<dbReference type="GO" id="GO:0007165">
    <property type="term" value="P:signal transduction"/>
    <property type="evidence" value="ECO:0007669"/>
    <property type="project" value="UniProtKB-KW"/>
</dbReference>
<protein>
    <recommendedName>
        <fullName evidence="10">Odorant receptor</fullName>
    </recommendedName>
</protein>
<keyword evidence="9 10" id="KW-0807">Transducer</keyword>
<comment type="similarity">
    <text evidence="10">Belongs to the insect chemoreceptor superfamily. Heteromeric odorant receptor channel (TC 1.A.69) family.</text>
</comment>
<keyword evidence="8 10" id="KW-0675">Receptor</keyword>
<name>A0AAW2FM34_9HYME</name>
<dbReference type="GO" id="GO:0005549">
    <property type="term" value="F:odorant binding"/>
    <property type="evidence" value="ECO:0007669"/>
    <property type="project" value="InterPro"/>
</dbReference>
<dbReference type="EMBL" id="JADYXP020000009">
    <property type="protein sequence ID" value="KAL0117021.1"/>
    <property type="molecule type" value="Genomic_DNA"/>
</dbReference>
<comment type="caution">
    <text evidence="10">Lacks conserved residue(s) required for the propagation of feature annotation.</text>
</comment>